<dbReference type="KEGG" id="sawl:NGM29_05960"/>
<keyword evidence="5 6" id="KW-0472">Membrane</keyword>
<comment type="subcellular location">
    <subcellularLocation>
        <location evidence="1">Cell membrane</location>
        <topology evidence="1">Multi-pass membrane protein</topology>
    </subcellularLocation>
</comment>
<dbReference type="GeneID" id="73289572"/>
<evidence type="ECO:0000256" key="6">
    <source>
        <dbReference type="SAM" id="Phobius"/>
    </source>
</evidence>
<feature type="transmembrane region" description="Helical" evidence="6">
    <location>
        <begin position="12"/>
        <end position="29"/>
    </location>
</feature>
<dbReference type="InterPro" id="IPR018383">
    <property type="entry name" value="UPF0324_pro"/>
</dbReference>
<feature type="transmembrane region" description="Helical" evidence="6">
    <location>
        <begin position="88"/>
        <end position="107"/>
    </location>
</feature>
<name>A0A9E7SY86_9EURY</name>
<dbReference type="AlphaFoldDB" id="A0A9E7SY86"/>
<reference evidence="7" key="1">
    <citation type="submission" date="2022-06" db="EMBL/GenBank/DDBJ databases">
        <title>Diverse halophilic archaea isolated from saline environments.</title>
        <authorList>
            <person name="Cui H.-L."/>
        </authorList>
    </citation>
    <scope>NUCLEOTIDE SEQUENCE</scope>
    <source>
        <strain evidence="7">WLHS1</strain>
    </source>
</reference>
<evidence type="ECO:0000256" key="4">
    <source>
        <dbReference type="ARBA" id="ARBA00022989"/>
    </source>
</evidence>
<evidence type="ECO:0000256" key="1">
    <source>
        <dbReference type="ARBA" id="ARBA00004651"/>
    </source>
</evidence>
<keyword evidence="8" id="KW-1185">Reference proteome</keyword>
<dbReference type="EMBL" id="CP100355">
    <property type="protein sequence ID" value="UTF54808.1"/>
    <property type="molecule type" value="Genomic_DNA"/>
</dbReference>
<organism evidence="7 8">
    <name type="scientific">Natronosalvus rutilus</name>
    <dbReference type="NCBI Taxonomy" id="2953753"/>
    <lineage>
        <taxon>Archaea</taxon>
        <taxon>Methanobacteriati</taxon>
        <taxon>Methanobacteriota</taxon>
        <taxon>Stenosarchaea group</taxon>
        <taxon>Halobacteria</taxon>
        <taxon>Halobacteriales</taxon>
        <taxon>Natrialbaceae</taxon>
        <taxon>Natronosalvus</taxon>
    </lineage>
</organism>
<feature type="transmembrane region" description="Helical" evidence="6">
    <location>
        <begin position="250"/>
        <end position="271"/>
    </location>
</feature>
<dbReference type="Proteomes" id="UP001056855">
    <property type="component" value="Chromosome"/>
</dbReference>
<dbReference type="PANTHER" id="PTHR30106">
    <property type="entry name" value="INNER MEMBRANE PROTEIN YEIH-RELATED"/>
    <property type="match status" value="1"/>
</dbReference>
<keyword evidence="2" id="KW-1003">Cell membrane</keyword>
<gene>
    <name evidence="7" type="ORF">NGM29_05960</name>
</gene>
<feature type="transmembrane region" description="Helical" evidence="6">
    <location>
        <begin position="277"/>
        <end position="295"/>
    </location>
</feature>
<evidence type="ECO:0000256" key="3">
    <source>
        <dbReference type="ARBA" id="ARBA00022692"/>
    </source>
</evidence>
<dbReference type="RefSeq" id="WP_254159519.1">
    <property type="nucleotide sequence ID" value="NZ_CP100355.1"/>
</dbReference>
<keyword evidence="3 6" id="KW-0812">Transmembrane</keyword>
<feature type="transmembrane region" description="Helical" evidence="6">
    <location>
        <begin position="307"/>
        <end position="327"/>
    </location>
</feature>
<evidence type="ECO:0000313" key="8">
    <source>
        <dbReference type="Proteomes" id="UP001056855"/>
    </source>
</evidence>
<dbReference type="Pfam" id="PF03601">
    <property type="entry name" value="Cons_hypoth698"/>
    <property type="match status" value="1"/>
</dbReference>
<accession>A0A9E7SY86</accession>
<sequence>MISIWTRYLPGILLLVGLALVARVVSLVVPANQLVGAIVLGALVGNVVGTPPRFDPGIQSYNHWLKIGIVLLGAQLIIGDLFATGPLVVLLVLGVLIVVLVVTELVGRNRGVNPRMRSLLGAGIGICGISAVVAVAEGIRARQEEIAYAVTTILVFDAVTLVLYPLVGTILNLEPVTFGIWAGLTMFSTGPVAAAGFAHSGDAGTWAVLTKLVRNSLLGVIVIWFSLRFSGRDLEKENYGLQVWQSLPKFVIGFFLLAALASAGVFSAPLLSWFDRASQWAFLIAFVGLGFDLRLTRMRAASLTPMLVTSVVFVTVSLLTLALLLVIL</sequence>
<evidence type="ECO:0000313" key="7">
    <source>
        <dbReference type="EMBL" id="UTF54808.1"/>
    </source>
</evidence>
<evidence type="ECO:0000256" key="5">
    <source>
        <dbReference type="ARBA" id="ARBA00023136"/>
    </source>
</evidence>
<proteinExistence type="predicted"/>
<feature type="transmembrane region" description="Helical" evidence="6">
    <location>
        <begin position="119"/>
        <end position="140"/>
    </location>
</feature>
<feature type="transmembrane region" description="Helical" evidence="6">
    <location>
        <begin position="146"/>
        <end position="166"/>
    </location>
</feature>
<evidence type="ECO:0000256" key="2">
    <source>
        <dbReference type="ARBA" id="ARBA00022475"/>
    </source>
</evidence>
<keyword evidence="4 6" id="KW-1133">Transmembrane helix</keyword>
<feature type="transmembrane region" description="Helical" evidence="6">
    <location>
        <begin position="212"/>
        <end position="229"/>
    </location>
</feature>
<dbReference type="GO" id="GO:0005886">
    <property type="term" value="C:plasma membrane"/>
    <property type="evidence" value="ECO:0007669"/>
    <property type="project" value="UniProtKB-SubCell"/>
</dbReference>
<dbReference type="PANTHER" id="PTHR30106:SF1">
    <property type="entry name" value="UPF0324 MEMBRANE PROTEIN FN0533"/>
    <property type="match status" value="1"/>
</dbReference>
<feature type="transmembrane region" description="Helical" evidence="6">
    <location>
        <begin position="178"/>
        <end position="200"/>
    </location>
</feature>
<feature type="transmembrane region" description="Helical" evidence="6">
    <location>
        <begin position="64"/>
        <end position="82"/>
    </location>
</feature>
<feature type="transmembrane region" description="Helical" evidence="6">
    <location>
        <begin position="35"/>
        <end position="52"/>
    </location>
</feature>
<protein>
    <submittedName>
        <fullName evidence="7">Sulfate exporter family transporter</fullName>
    </submittedName>
</protein>